<protein>
    <recommendedName>
        <fullName evidence="7">Zn(2)-C6 fungal-type domain-containing protein</fullName>
    </recommendedName>
</protein>
<dbReference type="InterPro" id="IPR050815">
    <property type="entry name" value="TF_fung"/>
</dbReference>
<evidence type="ECO:0000256" key="1">
    <source>
        <dbReference type="ARBA" id="ARBA00004123"/>
    </source>
</evidence>
<dbReference type="Gene3D" id="4.10.240.10">
    <property type="entry name" value="Zn(2)-C6 fungal-type DNA-binding domain"/>
    <property type="match status" value="1"/>
</dbReference>
<comment type="subcellular location">
    <subcellularLocation>
        <location evidence="1">Nucleus</location>
    </subcellularLocation>
</comment>
<dbReference type="AlphaFoldDB" id="A0A1Y1YZE7"/>
<dbReference type="SMART" id="SM00066">
    <property type="entry name" value="GAL4"/>
    <property type="match status" value="1"/>
</dbReference>
<gene>
    <name evidence="8" type="ORF">BCR34DRAFT_573826</name>
</gene>
<feature type="region of interest" description="Disordered" evidence="6">
    <location>
        <begin position="253"/>
        <end position="290"/>
    </location>
</feature>
<dbReference type="PANTHER" id="PTHR47338:SF5">
    <property type="entry name" value="ZN(II)2CYS6 TRANSCRIPTION FACTOR (EUROFUNG)"/>
    <property type="match status" value="1"/>
</dbReference>
<evidence type="ECO:0000256" key="2">
    <source>
        <dbReference type="ARBA" id="ARBA00022723"/>
    </source>
</evidence>
<reference evidence="8 9" key="1">
    <citation type="submission" date="2016-07" db="EMBL/GenBank/DDBJ databases">
        <title>Pervasive Adenine N6-methylation of Active Genes in Fungi.</title>
        <authorList>
            <consortium name="DOE Joint Genome Institute"/>
            <person name="Mondo S.J."/>
            <person name="Dannebaum R.O."/>
            <person name="Kuo R.C."/>
            <person name="Labutti K."/>
            <person name="Haridas S."/>
            <person name="Kuo A."/>
            <person name="Salamov A."/>
            <person name="Ahrendt S.R."/>
            <person name="Lipzen A."/>
            <person name="Sullivan W."/>
            <person name="Andreopoulos W.B."/>
            <person name="Clum A."/>
            <person name="Lindquist E."/>
            <person name="Daum C."/>
            <person name="Ramamoorthy G.K."/>
            <person name="Gryganskyi A."/>
            <person name="Culley D."/>
            <person name="Magnuson J.K."/>
            <person name="James T.Y."/>
            <person name="O'Malley M.A."/>
            <person name="Stajich J.E."/>
            <person name="Spatafora J.W."/>
            <person name="Visel A."/>
            <person name="Grigoriev I.V."/>
        </authorList>
    </citation>
    <scope>NUCLEOTIDE SEQUENCE [LARGE SCALE GENOMIC DNA]</scope>
    <source>
        <strain evidence="8 9">CBS 115471</strain>
    </source>
</reference>
<dbReference type="Pfam" id="PF00172">
    <property type="entry name" value="Zn_clus"/>
    <property type="match status" value="1"/>
</dbReference>
<dbReference type="GO" id="GO:0008270">
    <property type="term" value="F:zinc ion binding"/>
    <property type="evidence" value="ECO:0007669"/>
    <property type="project" value="InterPro"/>
</dbReference>
<dbReference type="PROSITE" id="PS50048">
    <property type="entry name" value="ZN2_CY6_FUNGAL_2"/>
    <property type="match status" value="1"/>
</dbReference>
<sequence>MDAEASSSQPELHPIACESCRNKKSKCDRDLPTCSQCASSGISCRYPPIHKRGIPSGYISFLEQRLLQTELLAFELLAIIYQSRTPIDKDHLHKNAREAIADFSIKQPKSAKIEEWRRFPLTTKEQRKVWWRSKEAIAQRRSPSILRMVPHIAEMGPNVEWNQPSQQEEGTRETFEVIGDMQGTLPTQNQPEDSTMQFESELQPWDRTAQAQVDYAFSHAEKEGIDTFGTIAPSHALSANSYALGGLEAQMPQAEYTSPFHGKGARRSDPRPSELGGESSSASAQWRKYF</sequence>
<evidence type="ECO:0000256" key="5">
    <source>
        <dbReference type="ARBA" id="ARBA00023242"/>
    </source>
</evidence>
<evidence type="ECO:0000256" key="4">
    <source>
        <dbReference type="ARBA" id="ARBA00023163"/>
    </source>
</evidence>
<dbReference type="InterPro" id="IPR036864">
    <property type="entry name" value="Zn2-C6_fun-type_DNA-bd_sf"/>
</dbReference>
<keyword evidence="4" id="KW-0804">Transcription</keyword>
<evidence type="ECO:0000259" key="7">
    <source>
        <dbReference type="PROSITE" id="PS50048"/>
    </source>
</evidence>
<keyword evidence="5" id="KW-0539">Nucleus</keyword>
<keyword evidence="9" id="KW-1185">Reference proteome</keyword>
<evidence type="ECO:0000313" key="9">
    <source>
        <dbReference type="Proteomes" id="UP000193144"/>
    </source>
</evidence>
<dbReference type="InterPro" id="IPR001138">
    <property type="entry name" value="Zn2Cys6_DnaBD"/>
</dbReference>
<dbReference type="OrthoDB" id="3862662at2759"/>
<evidence type="ECO:0000256" key="3">
    <source>
        <dbReference type="ARBA" id="ARBA00023015"/>
    </source>
</evidence>
<dbReference type="CDD" id="cd00067">
    <property type="entry name" value="GAL4"/>
    <property type="match status" value="1"/>
</dbReference>
<dbReference type="EMBL" id="MCFA01000151">
    <property type="protein sequence ID" value="ORY03067.1"/>
    <property type="molecule type" value="Genomic_DNA"/>
</dbReference>
<feature type="compositionally biased region" description="Low complexity" evidence="6">
    <location>
        <begin position="273"/>
        <end position="284"/>
    </location>
</feature>
<dbReference type="PROSITE" id="PS00463">
    <property type="entry name" value="ZN2_CY6_FUNGAL_1"/>
    <property type="match status" value="1"/>
</dbReference>
<name>A0A1Y1YZE7_9PLEO</name>
<feature type="domain" description="Zn(2)-C6 fungal-type" evidence="7">
    <location>
        <begin position="16"/>
        <end position="46"/>
    </location>
</feature>
<dbReference type="PANTHER" id="PTHR47338">
    <property type="entry name" value="ZN(II)2CYS6 TRANSCRIPTION FACTOR (EUROFUNG)-RELATED"/>
    <property type="match status" value="1"/>
</dbReference>
<keyword evidence="2" id="KW-0479">Metal-binding</keyword>
<evidence type="ECO:0000256" key="6">
    <source>
        <dbReference type="SAM" id="MobiDB-lite"/>
    </source>
</evidence>
<organism evidence="8 9">
    <name type="scientific">Clohesyomyces aquaticus</name>
    <dbReference type="NCBI Taxonomy" id="1231657"/>
    <lineage>
        <taxon>Eukaryota</taxon>
        <taxon>Fungi</taxon>
        <taxon>Dikarya</taxon>
        <taxon>Ascomycota</taxon>
        <taxon>Pezizomycotina</taxon>
        <taxon>Dothideomycetes</taxon>
        <taxon>Pleosporomycetidae</taxon>
        <taxon>Pleosporales</taxon>
        <taxon>Lindgomycetaceae</taxon>
        <taxon>Clohesyomyces</taxon>
    </lineage>
</organism>
<dbReference type="SUPFAM" id="SSF57701">
    <property type="entry name" value="Zn2/Cys6 DNA-binding domain"/>
    <property type="match status" value="1"/>
</dbReference>
<dbReference type="GO" id="GO:0000981">
    <property type="term" value="F:DNA-binding transcription factor activity, RNA polymerase II-specific"/>
    <property type="evidence" value="ECO:0007669"/>
    <property type="project" value="InterPro"/>
</dbReference>
<comment type="caution">
    <text evidence="8">The sequence shown here is derived from an EMBL/GenBank/DDBJ whole genome shotgun (WGS) entry which is preliminary data.</text>
</comment>
<evidence type="ECO:0000313" key="8">
    <source>
        <dbReference type="EMBL" id="ORY03067.1"/>
    </source>
</evidence>
<keyword evidence="3" id="KW-0805">Transcription regulation</keyword>
<accession>A0A1Y1YZE7</accession>
<dbReference type="Proteomes" id="UP000193144">
    <property type="component" value="Unassembled WGS sequence"/>
</dbReference>
<proteinExistence type="predicted"/>
<dbReference type="GO" id="GO:0005634">
    <property type="term" value="C:nucleus"/>
    <property type="evidence" value="ECO:0007669"/>
    <property type="project" value="UniProtKB-SubCell"/>
</dbReference>